<protein>
    <submittedName>
        <fullName evidence="1">Uncharacterized protein</fullName>
    </submittedName>
</protein>
<organism evidence="1 2">
    <name type="scientific">Triticum urartu</name>
    <name type="common">Red wild einkorn</name>
    <name type="synonym">Crithodium urartu</name>
    <dbReference type="NCBI Taxonomy" id="4572"/>
    <lineage>
        <taxon>Eukaryota</taxon>
        <taxon>Viridiplantae</taxon>
        <taxon>Streptophyta</taxon>
        <taxon>Embryophyta</taxon>
        <taxon>Tracheophyta</taxon>
        <taxon>Spermatophyta</taxon>
        <taxon>Magnoliopsida</taxon>
        <taxon>Liliopsida</taxon>
        <taxon>Poales</taxon>
        <taxon>Poaceae</taxon>
        <taxon>BOP clade</taxon>
        <taxon>Pooideae</taxon>
        <taxon>Triticodae</taxon>
        <taxon>Triticeae</taxon>
        <taxon>Triticinae</taxon>
        <taxon>Triticum</taxon>
    </lineage>
</organism>
<proteinExistence type="predicted"/>
<name>A0A8R7U236_TRIUA</name>
<keyword evidence="2" id="KW-1185">Reference proteome</keyword>
<reference evidence="1" key="2">
    <citation type="submission" date="2018-03" db="EMBL/GenBank/DDBJ databases">
        <title>The Triticum urartu genome reveals the dynamic nature of wheat genome evolution.</title>
        <authorList>
            <person name="Ling H."/>
            <person name="Ma B."/>
            <person name="Shi X."/>
            <person name="Liu H."/>
            <person name="Dong L."/>
            <person name="Sun H."/>
            <person name="Cao Y."/>
            <person name="Gao Q."/>
            <person name="Zheng S."/>
            <person name="Li Y."/>
            <person name="Yu Y."/>
            <person name="Du H."/>
            <person name="Qi M."/>
            <person name="Li Y."/>
            <person name="Yu H."/>
            <person name="Cui Y."/>
            <person name="Wang N."/>
            <person name="Chen C."/>
            <person name="Wu H."/>
            <person name="Zhao Y."/>
            <person name="Zhang J."/>
            <person name="Li Y."/>
            <person name="Zhou W."/>
            <person name="Zhang B."/>
            <person name="Hu W."/>
            <person name="Eijk M."/>
            <person name="Tang J."/>
            <person name="Witsenboer H."/>
            <person name="Zhao S."/>
            <person name="Li Z."/>
            <person name="Zhang A."/>
            <person name="Wang D."/>
            <person name="Liang C."/>
        </authorList>
    </citation>
    <scope>NUCLEOTIDE SEQUENCE [LARGE SCALE GENOMIC DNA]</scope>
    <source>
        <strain evidence="1">cv. G1812</strain>
    </source>
</reference>
<dbReference type="AlphaFoldDB" id="A0A8R7U236"/>
<reference evidence="2" key="1">
    <citation type="journal article" date="2013" name="Nature">
        <title>Draft genome of the wheat A-genome progenitor Triticum urartu.</title>
        <authorList>
            <person name="Ling H.Q."/>
            <person name="Zhao S."/>
            <person name="Liu D."/>
            <person name="Wang J."/>
            <person name="Sun H."/>
            <person name="Zhang C."/>
            <person name="Fan H."/>
            <person name="Li D."/>
            <person name="Dong L."/>
            <person name="Tao Y."/>
            <person name="Gao C."/>
            <person name="Wu H."/>
            <person name="Li Y."/>
            <person name="Cui Y."/>
            <person name="Guo X."/>
            <person name="Zheng S."/>
            <person name="Wang B."/>
            <person name="Yu K."/>
            <person name="Liang Q."/>
            <person name="Yang W."/>
            <person name="Lou X."/>
            <person name="Chen J."/>
            <person name="Feng M."/>
            <person name="Jian J."/>
            <person name="Zhang X."/>
            <person name="Luo G."/>
            <person name="Jiang Y."/>
            <person name="Liu J."/>
            <person name="Wang Z."/>
            <person name="Sha Y."/>
            <person name="Zhang B."/>
            <person name="Wu H."/>
            <person name="Tang D."/>
            <person name="Shen Q."/>
            <person name="Xue P."/>
            <person name="Zou S."/>
            <person name="Wang X."/>
            <person name="Liu X."/>
            <person name="Wang F."/>
            <person name="Yang Y."/>
            <person name="An X."/>
            <person name="Dong Z."/>
            <person name="Zhang K."/>
            <person name="Zhang X."/>
            <person name="Luo M.C."/>
            <person name="Dvorak J."/>
            <person name="Tong Y."/>
            <person name="Wang J."/>
            <person name="Yang H."/>
            <person name="Li Z."/>
            <person name="Wang D."/>
            <person name="Zhang A."/>
            <person name="Wang J."/>
        </authorList>
    </citation>
    <scope>NUCLEOTIDE SEQUENCE</scope>
    <source>
        <strain evidence="2">cv. G1812</strain>
    </source>
</reference>
<reference evidence="1" key="3">
    <citation type="submission" date="2022-06" db="UniProtKB">
        <authorList>
            <consortium name="EnsemblPlants"/>
        </authorList>
    </citation>
    <scope>IDENTIFICATION</scope>
</reference>
<sequence length="74" mass="8322">MSSSSTSSTKILSRHQAALWRGEEAMFLCQAGVRPRQCGATVDMFTNTIDKEAYNRHHRSTCTHPLRPSTRNSI</sequence>
<evidence type="ECO:0000313" key="1">
    <source>
        <dbReference type="EnsemblPlants" id="TuG1812G0300005675.01.T01"/>
    </source>
</evidence>
<dbReference type="EnsemblPlants" id="TuG1812G0300005675.01.T01">
    <property type="protein sequence ID" value="TuG1812G0300005675.01.T01"/>
    <property type="gene ID" value="TuG1812G0300005675.01"/>
</dbReference>
<dbReference type="Gramene" id="TuG1812G0300005675.01.T01">
    <property type="protein sequence ID" value="TuG1812G0300005675.01.T01"/>
    <property type="gene ID" value="TuG1812G0300005675.01"/>
</dbReference>
<evidence type="ECO:0000313" key="2">
    <source>
        <dbReference type="Proteomes" id="UP000015106"/>
    </source>
</evidence>
<accession>A0A8R7U236</accession>
<dbReference type="Proteomes" id="UP000015106">
    <property type="component" value="Chromosome 3"/>
</dbReference>